<dbReference type="InterPro" id="IPR008914">
    <property type="entry name" value="PEBP"/>
</dbReference>
<dbReference type="EMBL" id="SPVG01000007">
    <property type="protein sequence ID" value="TFW31246.1"/>
    <property type="molecule type" value="Genomic_DNA"/>
</dbReference>
<keyword evidence="2" id="KW-1185">Reference proteome</keyword>
<dbReference type="Proteomes" id="UP000297729">
    <property type="component" value="Unassembled WGS sequence"/>
</dbReference>
<reference evidence="1 2" key="1">
    <citation type="submission" date="2019-03" db="EMBL/GenBank/DDBJ databases">
        <title>Draft Genome Sequence of Duganella callidus sp. nov., a Novel Duganella Species Isolated from Cultivated Soil.</title>
        <authorList>
            <person name="Raths R."/>
            <person name="Peta V."/>
            <person name="Bucking H."/>
        </authorList>
    </citation>
    <scope>NUCLEOTIDE SEQUENCE [LARGE SCALE GENOMIC DNA]</scope>
    <source>
        <strain evidence="1 2">DN04</strain>
    </source>
</reference>
<name>A0A4Y9SXT2_9BURK</name>
<dbReference type="RefSeq" id="WP_135199642.1">
    <property type="nucleotide sequence ID" value="NZ_SPVG01000007.1"/>
</dbReference>
<organism evidence="1 2">
    <name type="scientific">Duganella callida</name>
    <dbReference type="NCBI Taxonomy" id="2561932"/>
    <lineage>
        <taxon>Bacteria</taxon>
        <taxon>Pseudomonadati</taxon>
        <taxon>Pseudomonadota</taxon>
        <taxon>Betaproteobacteria</taxon>
        <taxon>Burkholderiales</taxon>
        <taxon>Oxalobacteraceae</taxon>
        <taxon>Telluria group</taxon>
        <taxon>Duganella</taxon>
    </lineage>
</organism>
<dbReference type="PANTHER" id="PTHR30289">
    <property type="entry name" value="UNCHARACTERIZED PROTEIN YBCL-RELATED"/>
    <property type="match status" value="1"/>
</dbReference>
<dbReference type="CDD" id="cd00865">
    <property type="entry name" value="PEBP_bact_arch"/>
    <property type="match status" value="1"/>
</dbReference>
<accession>A0A4Y9SXT2</accession>
<gene>
    <name evidence="1" type="ORF">E4L98_00685</name>
</gene>
<dbReference type="NCBIfam" id="TIGR00481">
    <property type="entry name" value="YbhB/YbcL family Raf kinase inhibitor-like protein"/>
    <property type="match status" value="1"/>
</dbReference>
<sequence>MKLSSDSFRNGGVIPADCALAALDAQGKVALSANRNPQLSWSEVPAGVASLALLCIDGDAPLDAGNVNREGYTLPAAMPRGDFFHWSLIDIPPSMAAIAEGALSDGVSVRGKPGPTTTLDGVPLRQGLNDYHGWFSADLAMSGDYYGYDGPCPPWNDERVHHYIFRIYALDVPRLAVPARFGCADVLNAIHGHIVDEAQLIATYTLNPALIRQPHTR</sequence>
<dbReference type="Gene3D" id="3.90.280.10">
    <property type="entry name" value="PEBP-like"/>
    <property type="match status" value="1"/>
</dbReference>
<dbReference type="InterPro" id="IPR036610">
    <property type="entry name" value="PEBP-like_sf"/>
</dbReference>
<dbReference type="InterPro" id="IPR005247">
    <property type="entry name" value="YbhB_YbcL/LppC-like"/>
</dbReference>
<evidence type="ECO:0000313" key="2">
    <source>
        <dbReference type="Proteomes" id="UP000297729"/>
    </source>
</evidence>
<protein>
    <submittedName>
        <fullName evidence="1">YbhB/YbcL family Raf kinase inhibitor-like protein</fullName>
    </submittedName>
</protein>
<proteinExistence type="predicted"/>
<dbReference type="PANTHER" id="PTHR30289:SF1">
    <property type="entry name" value="PEBP (PHOSPHATIDYLETHANOLAMINE-BINDING PROTEIN) FAMILY PROTEIN"/>
    <property type="match status" value="1"/>
</dbReference>
<dbReference type="AlphaFoldDB" id="A0A4Y9SXT2"/>
<dbReference type="SUPFAM" id="SSF49777">
    <property type="entry name" value="PEBP-like"/>
    <property type="match status" value="1"/>
</dbReference>
<evidence type="ECO:0000313" key="1">
    <source>
        <dbReference type="EMBL" id="TFW31246.1"/>
    </source>
</evidence>
<comment type="caution">
    <text evidence="1">The sequence shown here is derived from an EMBL/GenBank/DDBJ whole genome shotgun (WGS) entry which is preliminary data.</text>
</comment>
<dbReference type="OrthoDB" id="9797506at2"/>
<dbReference type="Pfam" id="PF01161">
    <property type="entry name" value="PBP"/>
    <property type="match status" value="1"/>
</dbReference>